<dbReference type="EMBL" id="JBHTKL010000005">
    <property type="protein sequence ID" value="MFD1019862.1"/>
    <property type="molecule type" value="Genomic_DNA"/>
</dbReference>
<gene>
    <name evidence="3" type="ORF">ACFQ2J_11815</name>
</gene>
<keyword evidence="1" id="KW-0472">Membrane</keyword>
<organism evidence="3 4">
    <name type="scientific">Thalassobacillus hwangdonensis</name>
    <dbReference type="NCBI Taxonomy" id="546108"/>
    <lineage>
        <taxon>Bacteria</taxon>
        <taxon>Bacillati</taxon>
        <taxon>Bacillota</taxon>
        <taxon>Bacilli</taxon>
        <taxon>Bacillales</taxon>
        <taxon>Bacillaceae</taxon>
        <taxon>Thalassobacillus</taxon>
    </lineage>
</organism>
<keyword evidence="1" id="KW-1133">Transmembrane helix</keyword>
<evidence type="ECO:0000313" key="3">
    <source>
        <dbReference type="EMBL" id="MFD1019862.1"/>
    </source>
</evidence>
<proteinExistence type="predicted"/>
<dbReference type="Pfam" id="PF13786">
    <property type="entry name" value="DUF4179"/>
    <property type="match status" value="1"/>
</dbReference>
<evidence type="ECO:0000313" key="4">
    <source>
        <dbReference type="Proteomes" id="UP001596990"/>
    </source>
</evidence>
<sequence>MDKKWMDKQMKNIEVPKDEVFQAISKGMEDGRQQKRQMKRKKAWKLSGALSSTAASLVLVSGFLFAPVSNVLADVPVLGSIYQKVGSSLGNELYVNDAVTELNETSTDNGVDVTITSAYYDGNVMGVTFEAKGKDLTIEHMDKGNRPVGGLNYHLFDGKDQNQWGSGSSGLKKDGDTFIGSIEFYSSEANIPKDFTLPLTFTHMADVNGTWKFDVPVEKIPAETIEVDSQTNGIYDVSVHSITKGKATTLLEYSYTVDNKDDHINLSITDNLGNRLAKSNSTVIDFVETDGKVQKTVRELFKTGLDENVTSLNVSAEVELQDKHGHHTLDDAAPFTVNSPRFDYQITVHDMAAKDGELTLDYTVDNMENSSLRQDILDNFAEFVKLVPKEHFQLDDSGHANYYSEMIEHTIRNTTVENSEQDKYRYTSTFDLAKSKSIEDYMLIVPFPTLSLNDEIVEMDPFTIDLK</sequence>
<comment type="caution">
    <text evidence="3">The sequence shown here is derived from an EMBL/GenBank/DDBJ whole genome shotgun (WGS) entry which is preliminary data.</text>
</comment>
<feature type="domain" description="DUF4179" evidence="2">
    <location>
        <begin position="40"/>
        <end position="132"/>
    </location>
</feature>
<dbReference type="Gene3D" id="2.60.40.1630">
    <property type="entry name" value="bacillus anthracis domain"/>
    <property type="match status" value="1"/>
</dbReference>
<keyword evidence="4" id="KW-1185">Reference proteome</keyword>
<dbReference type="RefSeq" id="WP_386060458.1">
    <property type="nucleotide sequence ID" value="NZ_JBHTKL010000005.1"/>
</dbReference>
<protein>
    <submittedName>
        <fullName evidence="3">DUF4179 domain-containing protein</fullName>
    </submittedName>
</protein>
<evidence type="ECO:0000256" key="1">
    <source>
        <dbReference type="SAM" id="Phobius"/>
    </source>
</evidence>
<dbReference type="Proteomes" id="UP001596990">
    <property type="component" value="Unassembled WGS sequence"/>
</dbReference>
<feature type="transmembrane region" description="Helical" evidence="1">
    <location>
        <begin position="43"/>
        <end position="66"/>
    </location>
</feature>
<name>A0ABW3L264_9BACI</name>
<dbReference type="InterPro" id="IPR025436">
    <property type="entry name" value="DUF4179"/>
</dbReference>
<keyword evidence="1" id="KW-0812">Transmembrane</keyword>
<reference evidence="4" key="1">
    <citation type="journal article" date="2019" name="Int. J. Syst. Evol. Microbiol.">
        <title>The Global Catalogue of Microorganisms (GCM) 10K type strain sequencing project: providing services to taxonomists for standard genome sequencing and annotation.</title>
        <authorList>
            <consortium name="The Broad Institute Genomics Platform"/>
            <consortium name="The Broad Institute Genome Sequencing Center for Infectious Disease"/>
            <person name="Wu L."/>
            <person name="Ma J."/>
        </authorList>
    </citation>
    <scope>NUCLEOTIDE SEQUENCE [LARGE SCALE GENOMIC DNA]</scope>
    <source>
        <strain evidence="4">CCUG 56607</strain>
    </source>
</reference>
<accession>A0ABW3L264</accession>
<dbReference type="Gene3D" id="2.60.40.1640">
    <property type="entry name" value="Conserved domain protein"/>
    <property type="match status" value="1"/>
</dbReference>
<evidence type="ECO:0000259" key="2">
    <source>
        <dbReference type="Pfam" id="PF13786"/>
    </source>
</evidence>